<dbReference type="AlphaFoldDB" id="A0A0S4XQ58"/>
<accession>A0A0S4XQ58</accession>
<gene>
    <name evidence="1" type="ORF">BN3087_490013</name>
</gene>
<dbReference type="Gene3D" id="3.30.70.2970">
    <property type="entry name" value="Protein of unknown function (DUF541), domain 2"/>
    <property type="match status" value="1"/>
</dbReference>
<dbReference type="Pfam" id="PF04402">
    <property type="entry name" value="SIMPL"/>
    <property type="match status" value="1"/>
</dbReference>
<reference evidence="1" key="1">
    <citation type="submission" date="2015-11" db="EMBL/GenBank/DDBJ databases">
        <authorList>
            <person name="Zhang Y."/>
            <person name="Guo Z."/>
        </authorList>
    </citation>
    <scope>NUCLEOTIDE SEQUENCE</scope>
    <source>
        <strain evidence="1">BN30871</strain>
    </source>
</reference>
<dbReference type="EMBL" id="FAXN01000050">
    <property type="protein sequence ID" value="CUV65878.1"/>
    <property type="molecule type" value="Genomic_DNA"/>
</dbReference>
<protein>
    <recommendedName>
        <fullName evidence="2">SIMPL domain-containing protein</fullName>
    </recommendedName>
</protein>
<evidence type="ECO:0008006" key="2">
    <source>
        <dbReference type="Google" id="ProtNLM"/>
    </source>
</evidence>
<dbReference type="Gene3D" id="3.30.110.170">
    <property type="entry name" value="Protein of unknown function (DUF541), domain 1"/>
    <property type="match status" value="1"/>
</dbReference>
<proteinExistence type="predicted"/>
<dbReference type="InterPro" id="IPR007497">
    <property type="entry name" value="SIMPL/DUF541"/>
</dbReference>
<evidence type="ECO:0000313" key="1">
    <source>
        <dbReference type="EMBL" id="CUV65878.1"/>
    </source>
</evidence>
<organism evidence="1">
    <name type="scientific">Sulfurovum sp. enrichment culture clone C5</name>
    <dbReference type="NCBI Taxonomy" id="497650"/>
    <lineage>
        <taxon>Bacteria</taxon>
        <taxon>Pseudomonadati</taxon>
        <taxon>Campylobacterota</taxon>
        <taxon>Epsilonproteobacteria</taxon>
        <taxon>Campylobacterales</taxon>
        <taxon>Sulfurovaceae</taxon>
        <taxon>Sulfurovum</taxon>
        <taxon>environmental samples</taxon>
    </lineage>
</organism>
<sequence length="224" mass="24758">MKKYIIALSFLTFVLNGATEISFSKNFEKSIKPDTLATSIGFSSTKLDQQKTIEKLTVISDYISTIKNLTIKGGTYSVNPHIIYNNDKSYQDGYDGYVNYNISSKDSKELNKFIRDIQRLGEKQGLSISVSNVAWQLSEEQSSDGINDSLRLNAITWALDYANALSLKLSKSCSVSKIDFNGGGYAYNAAPAMAMKSLESDRAPTPIQDEQKVQVNANITVTCK</sequence>
<name>A0A0S4XQ58_9BACT</name>